<evidence type="ECO:0000256" key="1">
    <source>
        <dbReference type="ARBA" id="ARBA00022448"/>
    </source>
</evidence>
<keyword evidence="4" id="KW-0997">Cell inner membrane</keyword>
<dbReference type="InterPro" id="IPR017871">
    <property type="entry name" value="ABC_transporter-like_CS"/>
</dbReference>
<keyword evidence="13" id="KW-1185">Reference proteome</keyword>
<dbReference type="SUPFAM" id="SSF52540">
    <property type="entry name" value="P-loop containing nucleoside triphosphate hydrolases"/>
    <property type="match status" value="1"/>
</dbReference>
<keyword evidence="9" id="KW-0406">Ion transport</keyword>
<comment type="caution">
    <text evidence="12">The sequence shown here is derived from an EMBL/GenBank/DDBJ whole genome shotgun (WGS) entry which is preliminary data.</text>
</comment>
<dbReference type="EMBL" id="JBHLUK010000052">
    <property type="protein sequence ID" value="MFC0423522.1"/>
    <property type="molecule type" value="Genomic_DNA"/>
</dbReference>
<keyword evidence="3" id="KW-0410">Iron transport</keyword>
<dbReference type="InterPro" id="IPR008995">
    <property type="entry name" value="Mo/tungstate-bd_C_term_dom"/>
</dbReference>
<keyword evidence="2" id="KW-1003">Cell membrane</keyword>
<dbReference type="InterPro" id="IPR013611">
    <property type="entry name" value="Transp-assoc_OB_typ2"/>
</dbReference>
<keyword evidence="1" id="KW-0813">Transport</keyword>
<dbReference type="CDD" id="cd03259">
    <property type="entry name" value="ABC_Carb_Solutes_like"/>
    <property type="match status" value="1"/>
</dbReference>
<keyword evidence="10" id="KW-0472">Membrane</keyword>
<dbReference type="SMART" id="SM00382">
    <property type="entry name" value="AAA"/>
    <property type="match status" value="1"/>
</dbReference>
<dbReference type="RefSeq" id="WP_137646092.1">
    <property type="nucleotide sequence ID" value="NZ_BAABRM010000036.1"/>
</dbReference>
<evidence type="ECO:0000259" key="11">
    <source>
        <dbReference type="PROSITE" id="PS50893"/>
    </source>
</evidence>
<sequence length="318" mass="35174">MVAIQLTRLSKHYQEQVVIPALDLTIPDRQITALIGPSGSGKSTILNMIAGLTVPSSGQILFDDHPVFDQQRGTSMPPAKRHLAMVFQDFALWPHMTVAGNVSFALAPKLSKSELTHRVDWALSQVGLTDLRDRYPRELSGGQQQRVALARAIAVKPKLILFDEALSALDPQLRASLQIEISRLIHQNQLTALFVTHDRQEALRIADHVVLIRDGRVVQAGSPTTLYQRPVNAFAAKFFGPLNQLDGHTAIRPEHVHLATHHPEQPKTHGQVQSSTFLGDHFDNLIDVADQQWHVSSASALPAGPVTLSFDPQYLIHY</sequence>
<evidence type="ECO:0000256" key="3">
    <source>
        <dbReference type="ARBA" id="ARBA00022496"/>
    </source>
</evidence>
<dbReference type="GO" id="GO:0005524">
    <property type="term" value="F:ATP binding"/>
    <property type="evidence" value="ECO:0007669"/>
    <property type="project" value="UniProtKB-KW"/>
</dbReference>
<keyword evidence="6 12" id="KW-0067">ATP-binding</keyword>
<dbReference type="InterPro" id="IPR050093">
    <property type="entry name" value="ABC_SmlMolc_Importer"/>
</dbReference>
<dbReference type="PANTHER" id="PTHR42781">
    <property type="entry name" value="SPERMIDINE/PUTRESCINE IMPORT ATP-BINDING PROTEIN POTA"/>
    <property type="match status" value="1"/>
</dbReference>
<protein>
    <submittedName>
        <fullName evidence="12">ABC transporter ATP-binding protein</fullName>
    </submittedName>
</protein>
<evidence type="ECO:0000256" key="6">
    <source>
        <dbReference type="ARBA" id="ARBA00022840"/>
    </source>
</evidence>
<evidence type="ECO:0000256" key="9">
    <source>
        <dbReference type="ARBA" id="ARBA00023065"/>
    </source>
</evidence>
<evidence type="ECO:0000256" key="7">
    <source>
        <dbReference type="ARBA" id="ARBA00022967"/>
    </source>
</evidence>
<dbReference type="PROSITE" id="PS50893">
    <property type="entry name" value="ABC_TRANSPORTER_2"/>
    <property type="match status" value="1"/>
</dbReference>
<dbReference type="InterPro" id="IPR015853">
    <property type="entry name" value="ABC_transpr_FbpC"/>
</dbReference>
<feature type="domain" description="ABC transporter" evidence="11">
    <location>
        <begin position="4"/>
        <end position="239"/>
    </location>
</feature>
<dbReference type="SUPFAM" id="SSF50331">
    <property type="entry name" value="MOP-like"/>
    <property type="match status" value="1"/>
</dbReference>
<dbReference type="PROSITE" id="PS00211">
    <property type="entry name" value="ABC_TRANSPORTER_1"/>
    <property type="match status" value="1"/>
</dbReference>
<keyword evidence="7" id="KW-1278">Translocase</keyword>
<dbReference type="PANTHER" id="PTHR42781:SF1">
    <property type="entry name" value="THIAMINE IMPORT ATP-BINDING PROTEIN THIQ"/>
    <property type="match status" value="1"/>
</dbReference>
<name>A0ABV6K337_9LACO</name>
<dbReference type="Proteomes" id="UP001589855">
    <property type="component" value="Unassembled WGS sequence"/>
</dbReference>
<reference evidence="12 13" key="1">
    <citation type="submission" date="2024-09" db="EMBL/GenBank/DDBJ databases">
        <authorList>
            <person name="Sun Q."/>
            <person name="Mori K."/>
        </authorList>
    </citation>
    <scope>NUCLEOTIDE SEQUENCE [LARGE SCALE GENOMIC DNA]</scope>
    <source>
        <strain evidence="12 13">TBRC 4575</strain>
    </source>
</reference>
<dbReference type="InterPro" id="IPR027417">
    <property type="entry name" value="P-loop_NTPase"/>
</dbReference>
<proteinExistence type="predicted"/>
<dbReference type="Pfam" id="PF08402">
    <property type="entry name" value="TOBE_2"/>
    <property type="match status" value="1"/>
</dbReference>
<evidence type="ECO:0000256" key="4">
    <source>
        <dbReference type="ARBA" id="ARBA00022519"/>
    </source>
</evidence>
<evidence type="ECO:0000256" key="5">
    <source>
        <dbReference type="ARBA" id="ARBA00022741"/>
    </source>
</evidence>
<evidence type="ECO:0000256" key="8">
    <source>
        <dbReference type="ARBA" id="ARBA00023004"/>
    </source>
</evidence>
<evidence type="ECO:0000256" key="10">
    <source>
        <dbReference type="ARBA" id="ARBA00023136"/>
    </source>
</evidence>
<keyword evidence="5" id="KW-0547">Nucleotide-binding</keyword>
<evidence type="ECO:0000313" key="13">
    <source>
        <dbReference type="Proteomes" id="UP001589855"/>
    </source>
</evidence>
<keyword evidence="8" id="KW-0408">Iron</keyword>
<organism evidence="12 13">
    <name type="scientific">Lactiplantibacillus plajomi</name>
    <dbReference type="NCBI Taxonomy" id="1457217"/>
    <lineage>
        <taxon>Bacteria</taxon>
        <taxon>Bacillati</taxon>
        <taxon>Bacillota</taxon>
        <taxon>Bacilli</taxon>
        <taxon>Lactobacillales</taxon>
        <taxon>Lactobacillaceae</taxon>
        <taxon>Lactiplantibacillus</taxon>
    </lineage>
</organism>
<dbReference type="InterPro" id="IPR003439">
    <property type="entry name" value="ABC_transporter-like_ATP-bd"/>
</dbReference>
<accession>A0ABV6K337</accession>
<dbReference type="InterPro" id="IPR003593">
    <property type="entry name" value="AAA+_ATPase"/>
</dbReference>
<gene>
    <name evidence="12" type="ORF">ACFFGS_05225</name>
</gene>
<evidence type="ECO:0000256" key="2">
    <source>
        <dbReference type="ARBA" id="ARBA00022475"/>
    </source>
</evidence>
<evidence type="ECO:0000313" key="12">
    <source>
        <dbReference type="EMBL" id="MFC0423522.1"/>
    </source>
</evidence>
<dbReference type="Pfam" id="PF00005">
    <property type="entry name" value="ABC_tran"/>
    <property type="match status" value="1"/>
</dbReference>
<dbReference type="Gene3D" id="3.40.50.300">
    <property type="entry name" value="P-loop containing nucleotide triphosphate hydrolases"/>
    <property type="match status" value="1"/>
</dbReference>